<feature type="transmembrane region" description="Helical" evidence="1">
    <location>
        <begin position="141"/>
        <end position="174"/>
    </location>
</feature>
<proteinExistence type="predicted"/>
<gene>
    <name evidence="2" type="ORF">DLD82_05390</name>
</gene>
<feature type="transmembrane region" description="Helical" evidence="1">
    <location>
        <begin position="97"/>
        <end position="121"/>
    </location>
</feature>
<evidence type="ECO:0000313" key="3">
    <source>
        <dbReference type="Proteomes" id="UP000245934"/>
    </source>
</evidence>
<keyword evidence="1" id="KW-0812">Transmembrane</keyword>
<dbReference type="Proteomes" id="UP000245934">
    <property type="component" value="Unassembled WGS sequence"/>
</dbReference>
<protein>
    <recommendedName>
        <fullName evidence="4">DUF4013 domain-containing protein</fullName>
    </recommendedName>
</protein>
<accession>A0A2V2NC91</accession>
<evidence type="ECO:0000256" key="1">
    <source>
        <dbReference type="SAM" id="Phobius"/>
    </source>
</evidence>
<feature type="transmembrane region" description="Helical" evidence="1">
    <location>
        <begin position="56"/>
        <end position="77"/>
    </location>
</feature>
<reference evidence="2 3" key="1">
    <citation type="submission" date="2018-05" db="EMBL/GenBank/DDBJ databases">
        <title>Draft genome of Methanospirillum stamsii Pt1.</title>
        <authorList>
            <person name="Dueholm M.S."/>
            <person name="Nielsen P.H."/>
            <person name="Bakmann L.F."/>
            <person name="Otzen D.E."/>
        </authorList>
    </citation>
    <scope>NUCLEOTIDE SEQUENCE [LARGE SCALE GENOMIC DNA]</scope>
    <source>
        <strain evidence="2 3">Pt1</strain>
    </source>
</reference>
<organism evidence="2 3">
    <name type="scientific">Methanospirillum stamsii</name>
    <dbReference type="NCBI Taxonomy" id="1277351"/>
    <lineage>
        <taxon>Archaea</taxon>
        <taxon>Methanobacteriati</taxon>
        <taxon>Methanobacteriota</taxon>
        <taxon>Stenosarchaea group</taxon>
        <taxon>Methanomicrobia</taxon>
        <taxon>Methanomicrobiales</taxon>
        <taxon>Methanospirillaceae</taxon>
        <taxon>Methanospirillum</taxon>
    </lineage>
</organism>
<feature type="transmembrane region" description="Helical" evidence="1">
    <location>
        <begin position="195"/>
        <end position="217"/>
    </location>
</feature>
<dbReference type="AlphaFoldDB" id="A0A2V2NC91"/>
<dbReference type="EMBL" id="QGMZ01000011">
    <property type="protein sequence ID" value="PWR75226.1"/>
    <property type="molecule type" value="Genomic_DNA"/>
</dbReference>
<keyword evidence="3" id="KW-1185">Reference proteome</keyword>
<dbReference type="Pfam" id="PF13197">
    <property type="entry name" value="DUF4013"/>
    <property type="match status" value="1"/>
</dbReference>
<feature type="transmembrane region" description="Helical" evidence="1">
    <location>
        <begin position="229"/>
        <end position="251"/>
    </location>
</feature>
<name>A0A2V2NC91_9EURY</name>
<dbReference type="InterPro" id="IPR025098">
    <property type="entry name" value="DUF4013"/>
</dbReference>
<sequence length="256" mass="29298">MLLSNSKFYYSAFYFSTKPINAVSSNLAMITMDYALALTDAVRFTRDTVWGRCGRWIYLAISTIIFPFMMGYTMEIFRGNPVPPECNNWLRRFIDGIKYLIASFIYAIPVILVLILSMIPIIMEFMNQISNESVDFSLSAFVPYIIPCIAGIIVAFILAIIIAIISIIGIIRMARTNRFIEAFNFRAILNTIRTIGWKVYIIGLVNVWLISFIIGFLLDTLVAVDLTNFFVALFIWPLIIIFESRYLTLLYESSGE</sequence>
<comment type="caution">
    <text evidence="2">The sequence shown here is derived from an EMBL/GenBank/DDBJ whole genome shotgun (WGS) entry which is preliminary data.</text>
</comment>
<keyword evidence="1" id="KW-0472">Membrane</keyword>
<evidence type="ECO:0008006" key="4">
    <source>
        <dbReference type="Google" id="ProtNLM"/>
    </source>
</evidence>
<evidence type="ECO:0000313" key="2">
    <source>
        <dbReference type="EMBL" id="PWR75226.1"/>
    </source>
</evidence>
<keyword evidence="1" id="KW-1133">Transmembrane helix</keyword>